<organism evidence="1">
    <name type="scientific">Fagus sylvatica</name>
    <name type="common">Beechnut</name>
    <dbReference type="NCBI Taxonomy" id="28930"/>
    <lineage>
        <taxon>Eukaryota</taxon>
        <taxon>Viridiplantae</taxon>
        <taxon>Streptophyta</taxon>
        <taxon>Embryophyta</taxon>
        <taxon>Tracheophyta</taxon>
        <taxon>Spermatophyta</taxon>
        <taxon>Magnoliopsida</taxon>
        <taxon>eudicotyledons</taxon>
        <taxon>Gunneridae</taxon>
        <taxon>Pentapetalae</taxon>
        <taxon>rosids</taxon>
        <taxon>fabids</taxon>
        <taxon>Fagales</taxon>
        <taxon>Fagaceae</taxon>
        <taxon>Fagus</taxon>
    </lineage>
</organism>
<gene>
    <name evidence="1" type="ORF">FSB_LOCUS57299</name>
</gene>
<evidence type="ECO:0000313" key="1">
    <source>
        <dbReference type="EMBL" id="SPD29417.1"/>
    </source>
</evidence>
<accession>A0A2N9IVN4</accession>
<protein>
    <submittedName>
        <fullName evidence="1">Uncharacterized protein</fullName>
    </submittedName>
</protein>
<dbReference type="AlphaFoldDB" id="A0A2N9IVN4"/>
<name>A0A2N9IVN4_FAGSY</name>
<sequence>MLWVGMGAIGAPVPWDVGGFALHFGFGIDGGFAAVGFLCCDGGFEVGIVYGDGFEGGFIDSLGLFADDETDGFEWQSLTGMGLL</sequence>
<dbReference type="EMBL" id="OIVN01006270">
    <property type="protein sequence ID" value="SPD29417.1"/>
    <property type="molecule type" value="Genomic_DNA"/>
</dbReference>
<reference evidence="1" key="1">
    <citation type="submission" date="2018-02" db="EMBL/GenBank/DDBJ databases">
        <authorList>
            <person name="Cohen D.B."/>
            <person name="Kent A.D."/>
        </authorList>
    </citation>
    <scope>NUCLEOTIDE SEQUENCE</scope>
</reference>
<proteinExistence type="predicted"/>